<evidence type="ECO:0000313" key="1">
    <source>
        <dbReference type="EMBL" id="CDW27323.1"/>
    </source>
</evidence>
<sequence length="59" mass="7189">MAKIRNIYIGYNLLRDDNLDQTSNVLKKRPNIHDKCRIKRGERVVRSSRLEYFFIPTHW</sequence>
<dbReference type="EMBL" id="HACA01009962">
    <property type="protein sequence ID" value="CDW27323.1"/>
    <property type="molecule type" value="Transcribed_RNA"/>
</dbReference>
<reference evidence="1" key="1">
    <citation type="submission" date="2014-05" db="EMBL/GenBank/DDBJ databases">
        <authorList>
            <person name="Chronopoulou M."/>
        </authorList>
    </citation>
    <scope>NUCLEOTIDE SEQUENCE</scope>
    <source>
        <tissue evidence="1">Whole organism</tissue>
    </source>
</reference>
<dbReference type="AlphaFoldDB" id="A0A0K2TMI4"/>
<organism evidence="1">
    <name type="scientific">Lepeophtheirus salmonis</name>
    <name type="common">Salmon louse</name>
    <name type="synonym">Caligus salmonis</name>
    <dbReference type="NCBI Taxonomy" id="72036"/>
    <lineage>
        <taxon>Eukaryota</taxon>
        <taxon>Metazoa</taxon>
        <taxon>Ecdysozoa</taxon>
        <taxon>Arthropoda</taxon>
        <taxon>Crustacea</taxon>
        <taxon>Multicrustacea</taxon>
        <taxon>Hexanauplia</taxon>
        <taxon>Copepoda</taxon>
        <taxon>Siphonostomatoida</taxon>
        <taxon>Caligidae</taxon>
        <taxon>Lepeophtheirus</taxon>
    </lineage>
</organism>
<accession>A0A0K2TMI4</accession>
<name>A0A0K2TMI4_LEPSM</name>
<protein>
    <submittedName>
        <fullName evidence="1">Uncharacterized protein</fullName>
    </submittedName>
</protein>
<proteinExistence type="predicted"/>